<comment type="caution">
    <text evidence="1">The sequence shown here is derived from an EMBL/GenBank/DDBJ whole genome shotgun (WGS) entry which is preliminary data.</text>
</comment>
<gene>
    <name evidence="1" type="ORF">RN001_013830</name>
</gene>
<evidence type="ECO:0000313" key="2">
    <source>
        <dbReference type="Proteomes" id="UP001353858"/>
    </source>
</evidence>
<dbReference type="EMBL" id="JARPUR010000006">
    <property type="protein sequence ID" value="KAK4874470.1"/>
    <property type="molecule type" value="Genomic_DNA"/>
</dbReference>
<accession>A0AAN7SNW1</accession>
<dbReference type="Proteomes" id="UP001353858">
    <property type="component" value="Unassembled WGS sequence"/>
</dbReference>
<dbReference type="AlphaFoldDB" id="A0AAN7SNW1"/>
<keyword evidence="2" id="KW-1185">Reference proteome</keyword>
<proteinExistence type="predicted"/>
<sequence length="155" mass="17919">MEQKFMLECIELIKANKPSLWYFKKMMFIHYQEAPLTSQSTMSSQNKNEVEVENAKRSNVSQLISLACKRLQQPYTEYHKIATTSTTKHANMKPLQQLFAKKSNNNILFESQMSTLNKNSVQINAASFYPTHSSTPFRAPSMSTVCRFQKKQLKP</sequence>
<protein>
    <submittedName>
        <fullName evidence="1">Uncharacterized protein</fullName>
    </submittedName>
</protein>
<evidence type="ECO:0000313" key="1">
    <source>
        <dbReference type="EMBL" id="KAK4874470.1"/>
    </source>
</evidence>
<reference evidence="2" key="1">
    <citation type="submission" date="2023-01" db="EMBL/GenBank/DDBJ databases">
        <title>Key to firefly adult light organ development and bioluminescence: homeobox transcription factors regulate luciferase expression and transportation to peroxisome.</title>
        <authorList>
            <person name="Fu X."/>
        </authorList>
    </citation>
    <scope>NUCLEOTIDE SEQUENCE [LARGE SCALE GENOMIC DNA]</scope>
</reference>
<organism evidence="1 2">
    <name type="scientific">Aquatica leii</name>
    <dbReference type="NCBI Taxonomy" id="1421715"/>
    <lineage>
        <taxon>Eukaryota</taxon>
        <taxon>Metazoa</taxon>
        <taxon>Ecdysozoa</taxon>
        <taxon>Arthropoda</taxon>
        <taxon>Hexapoda</taxon>
        <taxon>Insecta</taxon>
        <taxon>Pterygota</taxon>
        <taxon>Neoptera</taxon>
        <taxon>Endopterygota</taxon>
        <taxon>Coleoptera</taxon>
        <taxon>Polyphaga</taxon>
        <taxon>Elateriformia</taxon>
        <taxon>Elateroidea</taxon>
        <taxon>Lampyridae</taxon>
        <taxon>Luciolinae</taxon>
        <taxon>Aquatica</taxon>
    </lineage>
</organism>
<name>A0AAN7SNW1_9COLE</name>